<feature type="domain" description="Transposase IS110-like N-terminal" evidence="1">
    <location>
        <begin position="6"/>
        <end position="115"/>
    </location>
</feature>
<dbReference type="GO" id="GO:0006313">
    <property type="term" value="P:DNA transposition"/>
    <property type="evidence" value="ECO:0007669"/>
    <property type="project" value="InterPro"/>
</dbReference>
<dbReference type="AlphaFoldDB" id="A0A2P1P9Q8"/>
<dbReference type="GO" id="GO:0004803">
    <property type="term" value="F:transposase activity"/>
    <property type="evidence" value="ECO:0007669"/>
    <property type="project" value="InterPro"/>
</dbReference>
<sequence>MYSSVLGIDVSKATFDVALLINDKIKPKKFNNNPRGFLELTRWLQNKEVSSLHACMEATGGYENKLAEYLYDNKIKVSVVNPARVKGFALSRLSRVKTDQADCELIAYFCQARMHYLLLFQVLERKPEQK</sequence>
<evidence type="ECO:0000313" key="2">
    <source>
        <dbReference type="EMBL" id="AVP87975.1"/>
    </source>
</evidence>
<dbReference type="InterPro" id="IPR047650">
    <property type="entry name" value="Transpos_IS110"/>
</dbReference>
<dbReference type="InterPro" id="IPR002525">
    <property type="entry name" value="Transp_IS110-like_N"/>
</dbReference>
<dbReference type="GO" id="GO:0003677">
    <property type="term" value="F:DNA binding"/>
    <property type="evidence" value="ECO:0007669"/>
    <property type="project" value="InterPro"/>
</dbReference>
<dbReference type="EMBL" id="CP027845">
    <property type="protein sequence ID" value="AVP87975.1"/>
    <property type="molecule type" value="Genomic_DNA"/>
</dbReference>
<proteinExistence type="predicted"/>
<gene>
    <name evidence="2" type="ORF">phytr_10470</name>
</gene>
<dbReference type="PANTHER" id="PTHR33055">
    <property type="entry name" value="TRANSPOSASE FOR INSERTION SEQUENCE ELEMENT IS1111A"/>
    <property type="match status" value="1"/>
</dbReference>
<dbReference type="Pfam" id="PF01548">
    <property type="entry name" value="DEDD_Tnp_IS110"/>
    <property type="match status" value="1"/>
</dbReference>
<dbReference type="Proteomes" id="UP000241762">
    <property type="component" value="Chromosome"/>
</dbReference>
<dbReference type="PANTHER" id="PTHR33055:SF3">
    <property type="entry name" value="PUTATIVE TRANSPOSASE FOR IS117-RELATED"/>
    <property type="match status" value="1"/>
</dbReference>
<evidence type="ECO:0000313" key="3">
    <source>
        <dbReference type="Proteomes" id="UP000241762"/>
    </source>
</evidence>
<name>A0A2P1P9Q8_9RICK</name>
<reference evidence="2 3" key="1">
    <citation type="submission" date="2018-03" db="EMBL/GenBank/DDBJ databases">
        <title>A gene transfer event suggests a long-term partnership between eustigmatophyte algae and a novel lineage of endosymbiotic bacteria.</title>
        <authorList>
            <person name="Yurchenko T."/>
            <person name="Sevcikova T."/>
            <person name="Pribyl P."/>
            <person name="El Karkouri K."/>
            <person name="Klimes V."/>
            <person name="Amaral R."/>
            <person name="Zbrankova V."/>
            <person name="Kim E."/>
            <person name="Raoult D."/>
            <person name="Santos L.M.A."/>
            <person name="Elias M."/>
        </authorList>
    </citation>
    <scope>NUCLEOTIDE SEQUENCE [LARGE SCALE GENOMIC DNA]</scope>
    <source>
        <strain evidence="2">CCALA 838</strain>
    </source>
</reference>
<dbReference type="KEGG" id="ptc:phytr_10470"/>
<keyword evidence="3" id="KW-1185">Reference proteome</keyword>
<evidence type="ECO:0000259" key="1">
    <source>
        <dbReference type="Pfam" id="PF01548"/>
    </source>
</evidence>
<accession>A0A2P1P9Q8</accession>
<organism evidence="2 3">
    <name type="scientific">Candidatus Phycorickettsia trachydisci</name>
    <dbReference type="NCBI Taxonomy" id="2115978"/>
    <lineage>
        <taxon>Bacteria</taxon>
        <taxon>Pseudomonadati</taxon>
        <taxon>Pseudomonadota</taxon>
        <taxon>Alphaproteobacteria</taxon>
        <taxon>Rickettsiales</taxon>
        <taxon>Rickettsiaceae</taxon>
        <taxon>Candidatus Phycorickettsia</taxon>
    </lineage>
</organism>
<protein>
    <submittedName>
        <fullName evidence="2">Transposase</fullName>
    </submittedName>
</protein>